<protein>
    <submittedName>
        <fullName evidence="7">RNA polymerase sigma-70 factor, ECF subfamily</fullName>
    </submittedName>
</protein>
<name>A0A1I7C9X1_9BACT</name>
<dbReference type="InterPro" id="IPR013325">
    <property type="entry name" value="RNA_pol_sigma_r2"/>
</dbReference>
<dbReference type="EMBL" id="FPBF01000004">
    <property type="protein sequence ID" value="SFT96219.1"/>
    <property type="molecule type" value="Genomic_DNA"/>
</dbReference>
<evidence type="ECO:0000256" key="2">
    <source>
        <dbReference type="ARBA" id="ARBA00023015"/>
    </source>
</evidence>
<keyword evidence="2" id="KW-0805">Transcription regulation</keyword>
<dbReference type="GO" id="GO:0016987">
    <property type="term" value="F:sigma factor activity"/>
    <property type="evidence" value="ECO:0007669"/>
    <property type="project" value="UniProtKB-KW"/>
</dbReference>
<dbReference type="SUPFAM" id="SSF88946">
    <property type="entry name" value="Sigma2 domain of RNA polymerase sigma factors"/>
    <property type="match status" value="1"/>
</dbReference>
<keyword evidence="3" id="KW-0731">Sigma factor</keyword>
<evidence type="ECO:0000256" key="1">
    <source>
        <dbReference type="ARBA" id="ARBA00010641"/>
    </source>
</evidence>
<evidence type="ECO:0000313" key="8">
    <source>
        <dbReference type="Proteomes" id="UP000199673"/>
    </source>
</evidence>
<comment type="similarity">
    <text evidence="1">Belongs to the sigma-70 factor family. ECF subfamily.</text>
</comment>
<dbReference type="InterPro" id="IPR013249">
    <property type="entry name" value="RNA_pol_sigma70_r4_t2"/>
</dbReference>
<dbReference type="InterPro" id="IPR039425">
    <property type="entry name" value="RNA_pol_sigma-70-like"/>
</dbReference>
<proteinExistence type="inferred from homology"/>
<dbReference type="STRING" id="305507.SAMN04489724_2998"/>
<dbReference type="NCBIfam" id="TIGR02937">
    <property type="entry name" value="sigma70-ECF"/>
    <property type="match status" value="1"/>
</dbReference>
<sequence>MEKSNPISLQHIVRKISQGDETSYEELFRLFSKKIYNVSRKMRLSHEEAEEVVQDVFLSIWKNRASLDPELSINAYMIAIIRSLVIKKKRKDARFFAFQQYQIPLITQNSADTPQDDLIYFEFHGISMEIIEKLPPAQKQVFKMRHLEDNSFEEIAEKLNVSQRTVENQAFRATKWVKKRLSILEIVSVSSWLIQVKILFDTIIN</sequence>
<evidence type="ECO:0000256" key="4">
    <source>
        <dbReference type="ARBA" id="ARBA00023163"/>
    </source>
</evidence>
<dbReference type="Gene3D" id="1.10.1740.10">
    <property type="match status" value="1"/>
</dbReference>
<accession>A0A1I7C9X1</accession>
<organism evidence="7 8">
    <name type="scientific">Algoriphagus locisalis</name>
    <dbReference type="NCBI Taxonomy" id="305507"/>
    <lineage>
        <taxon>Bacteria</taxon>
        <taxon>Pseudomonadati</taxon>
        <taxon>Bacteroidota</taxon>
        <taxon>Cytophagia</taxon>
        <taxon>Cytophagales</taxon>
        <taxon>Cyclobacteriaceae</taxon>
        <taxon>Algoriphagus</taxon>
    </lineage>
</organism>
<evidence type="ECO:0000259" key="6">
    <source>
        <dbReference type="Pfam" id="PF08281"/>
    </source>
</evidence>
<dbReference type="AlphaFoldDB" id="A0A1I7C9X1"/>
<gene>
    <name evidence="7" type="ORF">SAMN04489724_2998</name>
</gene>
<evidence type="ECO:0000256" key="3">
    <source>
        <dbReference type="ARBA" id="ARBA00023082"/>
    </source>
</evidence>
<dbReference type="InterPro" id="IPR013324">
    <property type="entry name" value="RNA_pol_sigma_r3/r4-like"/>
</dbReference>
<dbReference type="RefSeq" id="WP_091694768.1">
    <property type="nucleotide sequence ID" value="NZ_FPBF01000004.1"/>
</dbReference>
<dbReference type="InterPro" id="IPR036388">
    <property type="entry name" value="WH-like_DNA-bd_sf"/>
</dbReference>
<dbReference type="CDD" id="cd06171">
    <property type="entry name" value="Sigma70_r4"/>
    <property type="match status" value="1"/>
</dbReference>
<dbReference type="GO" id="GO:0003677">
    <property type="term" value="F:DNA binding"/>
    <property type="evidence" value="ECO:0007669"/>
    <property type="project" value="InterPro"/>
</dbReference>
<dbReference type="GO" id="GO:0006352">
    <property type="term" value="P:DNA-templated transcription initiation"/>
    <property type="evidence" value="ECO:0007669"/>
    <property type="project" value="InterPro"/>
</dbReference>
<keyword evidence="4" id="KW-0804">Transcription</keyword>
<dbReference type="SUPFAM" id="SSF88659">
    <property type="entry name" value="Sigma3 and sigma4 domains of RNA polymerase sigma factors"/>
    <property type="match status" value="1"/>
</dbReference>
<keyword evidence="8" id="KW-1185">Reference proteome</keyword>
<feature type="domain" description="RNA polymerase sigma-70 region 2" evidence="5">
    <location>
        <begin position="27"/>
        <end position="94"/>
    </location>
</feature>
<evidence type="ECO:0000259" key="5">
    <source>
        <dbReference type="Pfam" id="PF04542"/>
    </source>
</evidence>
<reference evidence="8" key="1">
    <citation type="submission" date="2016-10" db="EMBL/GenBank/DDBJ databases">
        <authorList>
            <person name="Varghese N."/>
            <person name="Submissions S."/>
        </authorList>
    </citation>
    <scope>NUCLEOTIDE SEQUENCE [LARGE SCALE GENOMIC DNA]</scope>
    <source>
        <strain evidence="8">DSM 23445</strain>
    </source>
</reference>
<dbReference type="PANTHER" id="PTHR43133:SF46">
    <property type="entry name" value="RNA POLYMERASE SIGMA-70 FACTOR ECF SUBFAMILY"/>
    <property type="match status" value="1"/>
</dbReference>
<evidence type="ECO:0000313" key="7">
    <source>
        <dbReference type="EMBL" id="SFT96219.1"/>
    </source>
</evidence>
<dbReference type="OrthoDB" id="764811at2"/>
<dbReference type="InterPro" id="IPR014284">
    <property type="entry name" value="RNA_pol_sigma-70_dom"/>
</dbReference>
<dbReference type="Gene3D" id="1.10.10.10">
    <property type="entry name" value="Winged helix-like DNA-binding domain superfamily/Winged helix DNA-binding domain"/>
    <property type="match status" value="1"/>
</dbReference>
<dbReference type="Proteomes" id="UP000199673">
    <property type="component" value="Unassembled WGS sequence"/>
</dbReference>
<dbReference type="Pfam" id="PF04542">
    <property type="entry name" value="Sigma70_r2"/>
    <property type="match status" value="1"/>
</dbReference>
<dbReference type="Pfam" id="PF08281">
    <property type="entry name" value="Sigma70_r4_2"/>
    <property type="match status" value="1"/>
</dbReference>
<dbReference type="PANTHER" id="PTHR43133">
    <property type="entry name" value="RNA POLYMERASE ECF-TYPE SIGMA FACTO"/>
    <property type="match status" value="1"/>
</dbReference>
<feature type="domain" description="RNA polymerase sigma factor 70 region 4 type 2" evidence="6">
    <location>
        <begin position="129"/>
        <end position="175"/>
    </location>
</feature>
<dbReference type="InterPro" id="IPR007627">
    <property type="entry name" value="RNA_pol_sigma70_r2"/>
</dbReference>